<sequence length="373" mass="43726">MGVKERTGRWLFWAERVGFLIMAFLWVAITEWRWLTPESYRLCITNLKLFWKCTNSLYLLVFASQGLFRFWTKLHNSSSSANSTPNLIINRPTEEESLSLAAAASLLFEQLAVLIWETGIWVVKHPGFLLERLALLIWFCGAEYRDDLPDYWILQSCHTIFFPFLNIYFAWNGYSKEFQHDFHHHHHQKNHHPSSEQVTYRRAELVLFWVERLGFFTLALGWLFIRPITEILRQEDLWDTYITIIGCFWQATNLIYFTMYIGKLLGLVSRRGGKKKKGVLLLLVNNFKRHPGFWLERLAILIFVYALHRSVGPNNEGKYVVLDSCISVIFPLLHIYLAGFGPNEFQLADDIHDVEVPVPVPVPVNLTYKEKKP</sequence>
<reference evidence="2" key="1">
    <citation type="submission" date="2023-03" db="EMBL/GenBank/DDBJ databases">
        <authorList>
            <person name="Julca I."/>
        </authorList>
    </citation>
    <scope>NUCLEOTIDE SEQUENCE</scope>
</reference>
<evidence type="ECO:0000313" key="3">
    <source>
        <dbReference type="Proteomes" id="UP001161247"/>
    </source>
</evidence>
<keyword evidence="1" id="KW-0812">Transmembrane</keyword>
<evidence type="ECO:0000256" key="1">
    <source>
        <dbReference type="SAM" id="Phobius"/>
    </source>
</evidence>
<protein>
    <submittedName>
        <fullName evidence="2">OLC1v1038136C1</fullName>
    </submittedName>
</protein>
<feature type="transmembrane region" description="Helical" evidence="1">
    <location>
        <begin position="12"/>
        <end position="29"/>
    </location>
</feature>
<feature type="transmembrane region" description="Helical" evidence="1">
    <location>
        <begin position="206"/>
        <end position="225"/>
    </location>
</feature>
<evidence type="ECO:0000313" key="2">
    <source>
        <dbReference type="EMBL" id="CAI9100945.1"/>
    </source>
</evidence>
<accession>A0AAV1CZ82</accession>
<keyword evidence="3" id="KW-1185">Reference proteome</keyword>
<dbReference type="EMBL" id="OX459120">
    <property type="protein sequence ID" value="CAI9100945.1"/>
    <property type="molecule type" value="Genomic_DNA"/>
</dbReference>
<feature type="transmembrane region" description="Helical" evidence="1">
    <location>
        <begin position="49"/>
        <end position="68"/>
    </location>
</feature>
<dbReference type="AlphaFoldDB" id="A0AAV1CZ82"/>
<dbReference type="Proteomes" id="UP001161247">
    <property type="component" value="Chromosome 3"/>
</dbReference>
<proteinExistence type="predicted"/>
<feature type="transmembrane region" description="Helical" evidence="1">
    <location>
        <begin position="237"/>
        <end position="261"/>
    </location>
</feature>
<gene>
    <name evidence="2" type="ORF">OLC1_LOCUS10648</name>
</gene>
<keyword evidence="1" id="KW-1133">Transmembrane helix</keyword>
<keyword evidence="1" id="KW-0472">Membrane</keyword>
<name>A0AAV1CZ82_OLDCO</name>
<feature type="transmembrane region" description="Helical" evidence="1">
    <location>
        <begin position="151"/>
        <end position="171"/>
    </location>
</feature>
<organism evidence="2 3">
    <name type="scientific">Oldenlandia corymbosa var. corymbosa</name>
    <dbReference type="NCBI Taxonomy" id="529605"/>
    <lineage>
        <taxon>Eukaryota</taxon>
        <taxon>Viridiplantae</taxon>
        <taxon>Streptophyta</taxon>
        <taxon>Embryophyta</taxon>
        <taxon>Tracheophyta</taxon>
        <taxon>Spermatophyta</taxon>
        <taxon>Magnoliopsida</taxon>
        <taxon>eudicotyledons</taxon>
        <taxon>Gunneridae</taxon>
        <taxon>Pentapetalae</taxon>
        <taxon>asterids</taxon>
        <taxon>lamiids</taxon>
        <taxon>Gentianales</taxon>
        <taxon>Rubiaceae</taxon>
        <taxon>Rubioideae</taxon>
        <taxon>Spermacoceae</taxon>
        <taxon>Hedyotis-Oldenlandia complex</taxon>
        <taxon>Oldenlandia</taxon>
    </lineage>
</organism>